<dbReference type="Proteomes" id="UP000783686">
    <property type="component" value="Unassembled WGS sequence"/>
</dbReference>
<dbReference type="GO" id="GO:0022857">
    <property type="term" value="F:transmembrane transporter activity"/>
    <property type="evidence" value="ECO:0007669"/>
    <property type="project" value="InterPro"/>
</dbReference>
<sequence length="506" mass="56321">MEYVKPHRPLYHYKAWRLYVLLLLTLCVFVNFYLQTNLGMAMVCMVNTTAVERMSSSRSHNMSMYLHDSDKCPKLIEEEEESLGYRGKFVWTTVQQSFLVSALFYTSLLSITVSGTLADRFNTKYIILAAMIIYAALTVLSPLLAGLHYYAFLGGRFSMGFVDGLIFPAVTAVLARWFPPSERSTVAAVYTSGSQLAVIVNSLLTPKLCVIDVWDGWPFIFYVAGLVSLIIVIISYIFLSNSPRECRWVGMKESKFLSNQLDSHRNLEDTKPPKIPYFKILTSPVVLSVAANDFSYNFSYIMFSQFLPFFFRDVMQMSLSANGISTALPFIMMIVARIPLASFADYLKHKEILSVTATCKVMQTFACLGTASMFVAIAFLVDCTTPTLAMVLLVLFGVTFSGEIAGAFTAILFIAPPFVGTISSCATFVGMLAAIAAPAVFSWLNVYNTEAEYRNVFLFTAGVNLVAGILFVIFGSAEVQPWAKIPEENETTKKDNDKNDTIVAKF</sequence>
<dbReference type="GO" id="GO:0016020">
    <property type="term" value="C:membrane"/>
    <property type="evidence" value="ECO:0007669"/>
    <property type="project" value="UniProtKB-SubCell"/>
</dbReference>
<keyword evidence="2 5" id="KW-0812">Transmembrane</keyword>
<evidence type="ECO:0000256" key="5">
    <source>
        <dbReference type="SAM" id="Phobius"/>
    </source>
</evidence>
<comment type="subcellular location">
    <subcellularLocation>
        <location evidence="1">Membrane</location>
        <topology evidence="1">Multi-pass membrane protein</topology>
    </subcellularLocation>
</comment>
<feature type="transmembrane region" description="Helical" evidence="5">
    <location>
        <begin position="361"/>
        <end position="381"/>
    </location>
</feature>
<dbReference type="Gene3D" id="1.20.1250.20">
    <property type="entry name" value="MFS general substrate transporter like domains"/>
    <property type="match status" value="2"/>
</dbReference>
<feature type="transmembrane region" description="Helical" evidence="5">
    <location>
        <begin position="456"/>
        <end position="477"/>
    </location>
</feature>
<feature type="transmembrane region" description="Helical" evidence="5">
    <location>
        <begin position="319"/>
        <end position="341"/>
    </location>
</feature>
<name>A0A811LS60_9BILA</name>
<dbReference type="SUPFAM" id="SSF103473">
    <property type="entry name" value="MFS general substrate transporter"/>
    <property type="match status" value="1"/>
</dbReference>
<dbReference type="InterPro" id="IPR050382">
    <property type="entry name" value="MFS_Na/Anion_cotransporter"/>
</dbReference>
<evidence type="ECO:0000259" key="6">
    <source>
        <dbReference type="PROSITE" id="PS50850"/>
    </source>
</evidence>
<evidence type="ECO:0000256" key="3">
    <source>
        <dbReference type="ARBA" id="ARBA00022989"/>
    </source>
</evidence>
<evidence type="ECO:0000256" key="1">
    <source>
        <dbReference type="ARBA" id="ARBA00004141"/>
    </source>
</evidence>
<dbReference type="Pfam" id="PF07690">
    <property type="entry name" value="MFS_1"/>
    <property type="match status" value="1"/>
</dbReference>
<evidence type="ECO:0000313" key="8">
    <source>
        <dbReference type="Proteomes" id="UP000614601"/>
    </source>
</evidence>
<accession>A0A811LS60</accession>
<comment type="caution">
    <text evidence="7">The sequence shown here is derived from an EMBL/GenBank/DDBJ whole genome shotgun (WGS) entry which is preliminary data.</text>
</comment>
<protein>
    <recommendedName>
        <fullName evidence="6">Major facilitator superfamily (MFS) profile domain-containing protein</fullName>
    </recommendedName>
</protein>
<keyword evidence="3 5" id="KW-1133">Transmembrane helix</keyword>
<feature type="domain" description="Major facilitator superfamily (MFS) profile" evidence="6">
    <location>
        <begin position="20"/>
        <end position="479"/>
    </location>
</feature>
<feature type="transmembrane region" description="Helical" evidence="5">
    <location>
        <begin position="125"/>
        <end position="151"/>
    </location>
</feature>
<keyword evidence="4 5" id="KW-0472">Membrane</keyword>
<proteinExistence type="predicted"/>
<dbReference type="Proteomes" id="UP000614601">
    <property type="component" value="Unassembled WGS sequence"/>
</dbReference>
<dbReference type="EMBL" id="CAJFDH010000006">
    <property type="protein sequence ID" value="CAD5230511.1"/>
    <property type="molecule type" value="Genomic_DNA"/>
</dbReference>
<feature type="transmembrane region" description="Helical" evidence="5">
    <location>
        <begin position="216"/>
        <end position="239"/>
    </location>
</feature>
<dbReference type="PROSITE" id="PS50850">
    <property type="entry name" value="MFS"/>
    <property type="match status" value="1"/>
</dbReference>
<dbReference type="OrthoDB" id="5817502at2759"/>
<dbReference type="GO" id="GO:0006820">
    <property type="term" value="P:monoatomic anion transport"/>
    <property type="evidence" value="ECO:0007669"/>
    <property type="project" value="TreeGrafter"/>
</dbReference>
<dbReference type="PANTHER" id="PTHR11662:SF405">
    <property type="entry name" value="PROTEIN CBG12249"/>
    <property type="match status" value="1"/>
</dbReference>
<feature type="transmembrane region" description="Helical" evidence="5">
    <location>
        <begin position="388"/>
        <end position="415"/>
    </location>
</feature>
<dbReference type="EMBL" id="CAJFCW020000006">
    <property type="protein sequence ID" value="CAG9127791.1"/>
    <property type="molecule type" value="Genomic_DNA"/>
</dbReference>
<feature type="transmembrane region" description="Helical" evidence="5">
    <location>
        <begin position="98"/>
        <end position="118"/>
    </location>
</feature>
<organism evidence="7 8">
    <name type="scientific">Bursaphelenchus okinawaensis</name>
    <dbReference type="NCBI Taxonomy" id="465554"/>
    <lineage>
        <taxon>Eukaryota</taxon>
        <taxon>Metazoa</taxon>
        <taxon>Ecdysozoa</taxon>
        <taxon>Nematoda</taxon>
        <taxon>Chromadorea</taxon>
        <taxon>Rhabditida</taxon>
        <taxon>Tylenchina</taxon>
        <taxon>Tylenchomorpha</taxon>
        <taxon>Aphelenchoidea</taxon>
        <taxon>Aphelenchoididae</taxon>
        <taxon>Bursaphelenchus</taxon>
    </lineage>
</organism>
<feature type="transmembrane region" description="Helical" evidence="5">
    <location>
        <begin position="157"/>
        <end position="178"/>
    </location>
</feature>
<feature type="transmembrane region" description="Helical" evidence="5">
    <location>
        <begin position="185"/>
        <end position="204"/>
    </location>
</feature>
<evidence type="ECO:0000313" key="7">
    <source>
        <dbReference type="EMBL" id="CAD5230511.1"/>
    </source>
</evidence>
<evidence type="ECO:0000256" key="2">
    <source>
        <dbReference type="ARBA" id="ARBA00022692"/>
    </source>
</evidence>
<dbReference type="InterPro" id="IPR036259">
    <property type="entry name" value="MFS_trans_sf"/>
</dbReference>
<dbReference type="InterPro" id="IPR020846">
    <property type="entry name" value="MFS_dom"/>
</dbReference>
<dbReference type="InterPro" id="IPR011701">
    <property type="entry name" value="MFS"/>
</dbReference>
<feature type="transmembrane region" description="Helical" evidence="5">
    <location>
        <begin position="16"/>
        <end position="34"/>
    </location>
</feature>
<dbReference type="PANTHER" id="PTHR11662">
    <property type="entry name" value="SOLUTE CARRIER FAMILY 17"/>
    <property type="match status" value="1"/>
</dbReference>
<dbReference type="AlphaFoldDB" id="A0A811LS60"/>
<feature type="transmembrane region" description="Helical" evidence="5">
    <location>
        <begin position="421"/>
        <end position="444"/>
    </location>
</feature>
<keyword evidence="8" id="KW-1185">Reference proteome</keyword>
<gene>
    <name evidence="7" type="ORF">BOKJ2_LOCUS14172</name>
</gene>
<dbReference type="FunFam" id="1.20.1250.20:FF:000532">
    <property type="entry name" value="SLC (SoLute Carrier) homolog"/>
    <property type="match status" value="1"/>
</dbReference>
<evidence type="ECO:0000256" key="4">
    <source>
        <dbReference type="ARBA" id="ARBA00023136"/>
    </source>
</evidence>
<reference evidence="7" key="1">
    <citation type="submission" date="2020-09" db="EMBL/GenBank/DDBJ databases">
        <authorList>
            <person name="Kikuchi T."/>
        </authorList>
    </citation>
    <scope>NUCLEOTIDE SEQUENCE</scope>
    <source>
        <strain evidence="7">SH1</strain>
    </source>
</reference>